<dbReference type="PANTHER" id="PTHR10916">
    <property type="entry name" value="60S RIBOSOMAL PROTEIN L35/50S RIBOSOMAL PROTEIN L29"/>
    <property type="match status" value="1"/>
</dbReference>
<accession>E1ZRX3</accession>
<organism evidence="2">
    <name type="scientific">Chlorella variabilis</name>
    <name type="common">Green alga</name>
    <dbReference type="NCBI Taxonomy" id="554065"/>
    <lineage>
        <taxon>Eukaryota</taxon>
        <taxon>Viridiplantae</taxon>
        <taxon>Chlorophyta</taxon>
        <taxon>core chlorophytes</taxon>
        <taxon>Trebouxiophyceae</taxon>
        <taxon>Chlorellales</taxon>
        <taxon>Chlorellaceae</taxon>
        <taxon>Chlorella clade</taxon>
        <taxon>Chlorella</taxon>
    </lineage>
</organism>
<proteinExistence type="predicted"/>
<dbReference type="GO" id="GO:0022625">
    <property type="term" value="C:cytosolic large ribosomal subunit"/>
    <property type="evidence" value="ECO:0007669"/>
    <property type="project" value="TreeGrafter"/>
</dbReference>
<dbReference type="RefSeq" id="XP_005843516.1">
    <property type="nucleotide sequence ID" value="XM_005843454.1"/>
</dbReference>
<gene>
    <name evidence="1" type="ORF">CHLNCDRAFT_140968</name>
</gene>
<dbReference type="STRING" id="554065.E1ZRX3"/>
<sequence>MAALLAACSSATALSSKAAIARQPFAAAAVRLPARPAARAMQAVAMAKPTKAGEFRGLSNEEIDSAVQEAKRDMFSMRIKFAKREASPCLPCASACCVPAPAARRCLTPDALPVAWESRQRQRLRVVVVVVDWKPSDYKALKRRIAQLLTVRRERELAAGMDRRASKAGERRKLVDAGLGKFAS</sequence>
<dbReference type="PANTHER" id="PTHR10916:SF0">
    <property type="entry name" value="LARGE RIBOSOMAL SUBUNIT PROTEIN UL29C"/>
    <property type="match status" value="1"/>
</dbReference>
<protein>
    <submittedName>
        <fullName evidence="1">Uncharacterized protein</fullName>
    </submittedName>
</protein>
<dbReference type="InParanoid" id="E1ZRX3"/>
<dbReference type="EMBL" id="GL433864">
    <property type="protein sequence ID" value="EFN51414.1"/>
    <property type="molecule type" value="Genomic_DNA"/>
</dbReference>
<dbReference type="Proteomes" id="UP000008141">
    <property type="component" value="Unassembled WGS sequence"/>
</dbReference>
<evidence type="ECO:0000313" key="1">
    <source>
        <dbReference type="EMBL" id="EFN51414.1"/>
    </source>
</evidence>
<evidence type="ECO:0000313" key="2">
    <source>
        <dbReference type="Proteomes" id="UP000008141"/>
    </source>
</evidence>
<reference evidence="1 2" key="1">
    <citation type="journal article" date="2010" name="Plant Cell">
        <title>The Chlorella variabilis NC64A genome reveals adaptation to photosymbiosis, coevolution with viruses, and cryptic sex.</title>
        <authorList>
            <person name="Blanc G."/>
            <person name="Duncan G."/>
            <person name="Agarkova I."/>
            <person name="Borodovsky M."/>
            <person name="Gurnon J."/>
            <person name="Kuo A."/>
            <person name="Lindquist E."/>
            <person name="Lucas S."/>
            <person name="Pangilinan J."/>
            <person name="Polle J."/>
            <person name="Salamov A."/>
            <person name="Terry A."/>
            <person name="Yamada T."/>
            <person name="Dunigan D.D."/>
            <person name="Grigoriev I.V."/>
            <person name="Claverie J.M."/>
            <person name="Van Etten J.L."/>
        </authorList>
    </citation>
    <scope>NUCLEOTIDE SEQUENCE [LARGE SCALE GENOMIC DNA]</scope>
    <source>
        <strain evidence="1 2">NC64A</strain>
    </source>
</reference>
<keyword evidence="2" id="KW-1185">Reference proteome</keyword>
<dbReference type="KEGG" id="cvr:CHLNCDRAFT_140968"/>
<dbReference type="OrthoDB" id="528635at2759"/>
<name>E1ZRX3_CHLVA</name>
<dbReference type="AlphaFoldDB" id="E1ZRX3"/>
<dbReference type="InterPro" id="IPR050063">
    <property type="entry name" value="Ribosomal_protein_uL29"/>
</dbReference>
<dbReference type="GeneID" id="17350824"/>